<dbReference type="Gene3D" id="2.30.22.10">
    <property type="entry name" value="Head domain of nucleotide exchange factor GrpE"/>
    <property type="match status" value="1"/>
</dbReference>
<dbReference type="InterPro" id="IPR009012">
    <property type="entry name" value="GrpE_head"/>
</dbReference>
<dbReference type="AlphaFoldDB" id="A0A1S1PEH3"/>
<organism evidence="2 3">
    <name type="scientific">Parafrankia soli</name>
    <dbReference type="NCBI Taxonomy" id="2599596"/>
    <lineage>
        <taxon>Bacteria</taxon>
        <taxon>Bacillati</taxon>
        <taxon>Actinomycetota</taxon>
        <taxon>Actinomycetes</taxon>
        <taxon>Frankiales</taxon>
        <taxon>Frankiaceae</taxon>
        <taxon>Parafrankia</taxon>
    </lineage>
</organism>
<dbReference type="GO" id="GO:0006457">
    <property type="term" value="P:protein folding"/>
    <property type="evidence" value="ECO:0007669"/>
    <property type="project" value="InterPro"/>
</dbReference>
<dbReference type="GO" id="GO:0000774">
    <property type="term" value="F:adenyl-nucleotide exchange factor activity"/>
    <property type="evidence" value="ECO:0007669"/>
    <property type="project" value="InterPro"/>
</dbReference>
<proteinExistence type="predicted"/>
<dbReference type="GO" id="GO:0042803">
    <property type="term" value="F:protein homodimerization activity"/>
    <property type="evidence" value="ECO:0007669"/>
    <property type="project" value="InterPro"/>
</dbReference>
<dbReference type="SUPFAM" id="SSF51064">
    <property type="entry name" value="Head domain of nucleotide exchange factor GrpE"/>
    <property type="match status" value="1"/>
</dbReference>
<sequence length="115" mass="12504">MPVEPPGPVESSSASASADREALVGACIELSDRLRDANPALWRRLCRGLAVVGVEAVVVDGQRFDPEAHDAVGREITTDTARHLTVASTEFCGFTDRGRLLRRPEVVVYRMEEAV</sequence>
<dbReference type="InterPro" id="IPR000740">
    <property type="entry name" value="GrpE"/>
</dbReference>
<accession>A0A1S1PEH3</accession>
<keyword evidence="1" id="KW-0143">Chaperone</keyword>
<dbReference type="GO" id="GO:0051087">
    <property type="term" value="F:protein-folding chaperone binding"/>
    <property type="evidence" value="ECO:0007669"/>
    <property type="project" value="InterPro"/>
</dbReference>
<comment type="caution">
    <text evidence="2">The sequence shown here is derived from an EMBL/GenBank/DDBJ whole genome shotgun (WGS) entry which is preliminary data.</text>
</comment>
<dbReference type="EMBL" id="MAXA01000256">
    <property type="protein sequence ID" value="OHV21303.1"/>
    <property type="molecule type" value="Genomic_DNA"/>
</dbReference>
<keyword evidence="3" id="KW-1185">Reference proteome</keyword>
<evidence type="ECO:0000313" key="3">
    <source>
        <dbReference type="Proteomes" id="UP000179769"/>
    </source>
</evidence>
<evidence type="ECO:0000313" key="2">
    <source>
        <dbReference type="EMBL" id="OHV21303.1"/>
    </source>
</evidence>
<name>A0A1S1PEH3_9ACTN</name>
<reference evidence="3" key="1">
    <citation type="submission" date="2016-07" db="EMBL/GenBank/DDBJ databases">
        <title>Frankia sp. NRRL B-16219 Genome sequencing.</title>
        <authorList>
            <person name="Ghodhbane-Gtari F."/>
            <person name="Swanson E."/>
            <person name="Gueddou A."/>
            <person name="Louati M."/>
            <person name="Nouioui I."/>
            <person name="Hezbri K."/>
            <person name="Abebe-Akele F."/>
            <person name="Simpson S."/>
            <person name="Morris K."/>
            <person name="Thomas K."/>
            <person name="Gtari M."/>
            <person name="Tisa L.S."/>
        </authorList>
    </citation>
    <scope>NUCLEOTIDE SEQUENCE [LARGE SCALE GENOMIC DNA]</scope>
    <source>
        <strain evidence="3">NRRL B-16219</strain>
    </source>
</reference>
<dbReference type="Pfam" id="PF01025">
    <property type="entry name" value="GrpE"/>
    <property type="match status" value="1"/>
</dbReference>
<evidence type="ECO:0000256" key="1">
    <source>
        <dbReference type="ARBA" id="ARBA00023186"/>
    </source>
</evidence>
<protein>
    <submittedName>
        <fullName evidence="2">Nucleotide exchange factor GrpE</fullName>
    </submittedName>
</protein>
<gene>
    <name evidence="2" type="ORF">BBK14_27005</name>
</gene>
<dbReference type="Proteomes" id="UP000179769">
    <property type="component" value="Unassembled WGS sequence"/>
</dbReference>